<dbReference type="GO" id="GO:0005886">
    <property type="term" value="C:plasma membrane"/>
    <property type="evidence" value="ECO:0007669"/>
    <property type="project" value="UniProtKB-SubCell"/>
</dbReference>
<organism evidence="8 9">
    <name type="scientific">Geomonas limicola</name>
    <dbReference type="NCBI Taxonomy" id="2740186"/>
    <lineage>
        <taxon>Bacteria</taxon>
        <taxon>Pseudomonadati</taxon>
        <taxon>Thermodesulfobacteriota</taxon>
        <taxon>Desulfuromonadia</taxon>
        <taxon>Geobacterales</taxon>
        <taxon>Geobacteraceae</taxon>
        <taxon>Geomonas</taxon>
    </lineage>
</organism>
<dbReference type="InterPro" id="IPR026022">
    <property type="entry name" value="PhoU_dom"/>
</dbReference>
<evidence type="ECO:0000313" key="8">
    <source>
        <dbReference type="EMBL" id="GFO66437.1"/>
    </source>
</evidence>
<comment type="caution">
    <text evidence="8">The sequence shown here is derived from an EMBL/GenBank/DDBJ whole genome shotgun (WGS) entry which is preliminary data.</text>
</comment>
<evidence type="ECO:0000256" key="1">
    <source>
        <dbReference type="ARBA" id="ARBA00004651"/>
    </source>
</evidence>
<feature type="transmembrane region" description="Helical" evidence="6">
    <location>
        <begin position="98"/>
        <end position="122"/>
    </location>
</feature>
<evidence type="ECO:0000256" key="6">
    <source>
        <dbReference type="SAM" id="Phobius"/>
    </source>
</evidence>
<reference evidence="9" key="1">
    <citation type="submission" date="2020-06" db="EMBL/GenBank/DDBJ databases">
        <title>Draft genomic sequecing of Geomonas sp. Red745.</title>
        <authorList>
            <person name="Itoh H."/>
            <person name="Xu Z.X."/>
            <person name="Ushijima N."/>
            <person name="Masuda Y."/>
            <person name="Shiratori Y."/>
            <person name="Senoo K."/>
        </authorList>
    </citation>
    <scope>NUCLEOTIDE SEQUENCE [LARGE SCALE GENOMIC DNA]</scope>
    <source>
        <strain evidence="9">Red745</strain>
    </source>
</reference>
<accession>A0A6V8N3J5</accession>
<feature type="transmembrane region" description="Helical" evidence="6">
    <location>
        <begin position="202"/>
        <end position="234"/>
    </location>
</feature>
<dbReference type="NCBIfam" id="NF037997">
    <property type="entry name" value="Na_Pi_symport"/>
    <property type="match status" value="1"/>
</dbReference>
<dbReference type="InterPro" id="IPR003841">
    <property type="entry name" value="Na/Pi_transpt"/>
</dbReference>
<dbReference type="PANTHER" id="PTHR10010">
    <property type="entry name" value="SOLUTE CARRIER FAMILY 34 SODIUM PHOSPHATE , MEMBER 2-RELATED"/>
    <property type="match status" value="1"/>
</dbReference>
<evidence type="ECO:0000256" key="4">
    <source>
        <dbReference type="ARBA" id="ARBA00022989"/>
    </source>
</evidence>
<feature type="domain" description="PhoU" evidence="7">
    <location>
        <begin position="392"/>
        <end position="473"/>
    </location>
</feature>
<dbReference type="Pfam" id="PF01895">
    <property type="entry name" value="PhoU"/>
    <property type="match status" value="1"/>
</dbReference>
<dbReference type="PANTHER" id="PTHR10010:SF46">
    <property type="entry name" value="SODIUM-DEPENDENT PHOSPHATE TRANSPORT PROTEIN 2B"/>
    <property type="match status" value="1"/>
</dbReference>
<dbReference type="Gene3D" id="1.20.58.220">
    <property type="entry name" value="Phosphate transport system protein phou homolog 2, domain 2"/>
    <property type="match status" value="1"/>
</dbReference>
<dbReference type="GO" id="GO:0044341">
    <property type="term" value="P:sodium-dependent phosphate transport"/>
    <property type="evidence" value="ECO:0007669"/>
    <property type="project" value="InterPro"/>
</dbReference>
<evidence type="ECO:0000259" key="7">
    <source>
        <dbReference type="Pfam" id="PF01895"/>
    </source>
</evidence>
<keyword evidence="2" id="KW-1003">Cell membrane</keyword>
<evidence type="ECO:0000256" key="5">
    <source>
        <dbReference type="ARBA" id="ARBA00023136"/>
    </source>
</evidence>
<dbReference type="InterPro" id="IPR038078">
    <property type="entry name" value="PhoU-like_sf"/>
</dbReference>
<keyword evidence="3 6" id="KW-0812">Transmembrane</keyword>
<dbReference type="Proteomes" id="UP000587586">
    <property type="component" value="Unassembled WGS sequence"/>
</dbReference>
<dbReference type="SUPFAM" id="SSF109755">
    <property type="entry name" value="PhoU-like"/>
    <property type="match status" value="1"/>
</dbReference>
<keyword evidence="5 6" id="KW-0472">Membrane</keyword>
<keyword evidence="4 6" id="KW-1133">Transmembrane helix</keyword>
<protein>
    <submittedName>
        <fullName evidence="8">Sodium:phosphate symporter</fullName>
    </submittedName>
</protein>
<proteinExistence type="predicted"/>
<feature type="transmembrane region" description="Helical" evidence="6">
    <location>
        <begin position="240"/>
        <end position="261"/>
    </location>
</feature>
<feature type="transmembrane region" description="Helical" evidence="6">
    <location>
        <begin position="134"/>
        <end position="155"/>
    </location>
</feature>
<dbReference type="Pfam" id="PF02690">
    <property type="entry name" value="Na_Pi_cotrans"/>
    <property type="match status" value="2"/>
</dbReference>
<evidence type="ECO:0000256" key="2">
    <source>
        <dbReference type="ARBA" id="ARBA00022475"/>
    </source>
</evidence>
<evidence type="ECO:0000313" key="9">
    <source>
        <dbReference type="Proteomes" id="UP000587586"/>
    </source>
</evidence>
<evidence type="ECO:0000256" key="3">
    <source>
        <dbReference type="ARBA" id="ARBA00022692"/>
    </source>
</evidence>
<name>A0A6V8N3J5_9BACT</name>
<comment type="subcellular location">
    <subcellularLocation>
        <location evidence="1">Cell membrane</location>
        <topology evidence="1">Multi-pass membrane protein</topology>
    </subcellularLocation>
</comment>
<feature type="transmembrane region" description="Helical" evidence="6">
    <location>
        <begin position="273"/>
        <end position="295"/>
    </location>
</feature>
<dbReference type="GO" id="GO:0005436">
    <property type="term" value="F:sodium:phosphate symporter activity"/>
    <property type="evidence" value="ECO:0007669"/>
    <property type="project" value="InterPro"/>
</dbReference>
<dbReference type="AlphaFoldDB" id="A0A6V8N3J5"/>
<gene>
    <name evidence="8" type="ORF">GMLC_00160</name>
</gene>
<feature type="transmembrane region" description="Helical" evidence="6">
    <location>
        <begin position="332"/>
        <end position="352"/>
    </location>
</feature>
<dbReference type="EMBL" id="BLXZ01000001">
    <property type="protein sequence ID" value="GFO66437.1"/>
    <property type="molecule type" value="Genomic_DNA"/>
</dbReference>
<sequence length="591" mass="63789">MGYFDLVTDAVSALRELFLDLNLNLDLLLIMPTSWSYISQALGGLALFILGMRTMSEGLQKVSGERLRRILEKGTGNRFTAPLIGSCLSSLLQSGSAASVLVIGFVNAGLLSLYQALGVLLGTGIGTTLAIQFIAFRVAAFALPAIALGVVFSFFSRSRRLAKLGGLLLGAGLVFFGLSLLEEACLPLGESAIFGILHQQLLSARLTAVLLGALITFVVQSGGATIGIVIALAAGGALHYDAAVAMVVGEVAGASLIPLIASVGGTPTAKRTVIFYFGINAAAIALALAFFPWFLKAVDYCSPGDLTALHQGAAHPLIPELRPSIARHLANAHTIFTLACALVFLPLIGVFTRSAETLLPTRRSESEARPRFIDNRVLKTPIIALAQAWNELERMLEIACTMYRELVVLFENFDPKQAAAVREKEVVLDILHRDMSHFLIALSRETLAVERAVEIPSMLQLVNDLELIGDQCELLLNYLIRKKEERLTYSTAAMDELKQLAGKVETLLELAARLFRGESDEDLSPFKVELARLEEELNKSHLKRLKSGKCSIVAGLLFGDMIASFGKIAQLSFTIIAHKRGITHEASGRVH</sequence>
<feature type="transmembrane region" description="Helical" evidence="6">
    <location>
        <begin position="35"/>
        <end position="54"/>
    </location>
</feature>
<keyword evidence="9" id="KW-1185">Reference proteome</keyword>